<evidence type="ECO:0000313" key="3">
    <source>
        <dbReference type="EMBL" id="QGN36745.1"/>
    </source>
</evidence>
<dbReference type="OrthoDB" id="8875995at2"/>
<dbReference type="AlphaFoldDB" id="A0A6B8MGY2"/>
<sequence>MIIRLTCGALLLVSLLPASASAECQRVTLTTQLSQAALDAGYTAKSWTVNPGNTRGILGLPPVIHLGGSATFQPEGTLLASASATFLSSGILGGYPANQVLFRCDVAELGSIDEYYATSAAEQWGGRIVVPGLDEAYYTAVKNVAVRLTNQRTGEYYSRYWKRRPIPEEDVFNDGTYIYIPASAFSDVYVELLRVDNASYGMFNDASFMNVNVATGWAANGHVAFKGGGLTPNATPGGDISLQNVGYGSHWPGAWSLAGQGTLYIRGAACRISDYPAQVYLPAISTSELLQGAASEMPFSVSVECESGAISGTEASTTSGPVVAMGFLVNNATAASKARELGLMTSGGAYTWLLDNNYGAAGVASGVGIRLYSNQLSGQPINLLAGTAITATGNNGGWYGYQTLTEQVSADTTEMYTGEFVASLEAIPGQTVTQGSVYAQLQVVVSFQ</sequence>
<organism evidence="3 4">
    <name type="scientific">Klebsiella oxytoca</name>
    <dbReference type="NCBI Taxonomy" id="571"/>
    <lineage>
        <taxon>Bacteria</taxon>
        <taxon>Pseudomonadati</taxon>
        <taxon>Pseudomonadota</taxon>
        <taxon>Gammaproteobacteria</taxon>
        <taxon>Enterobacterales</taxon>
        <taxon>Enterobacteriaceae</taxon>
        <taxon>Klebsiella/Raoultella group</taxon>
        <taxon>Klebsiella</taxon>
    </lineage>
</organism>
<dbReference type="InterPro" id="IPR036937">
    <property type="entry name" value="Adhesion_dom_fimbrial_sf"/>
</dbReference>
<dbReference type="NCBIfam" id="NF011783">
    <property type="entry name" value="PRK15247.1"/>
    <property type="match status" value="1"/>
</dbReference>
<gene>
    <name evidence="3" type="primary">stbD</name>
    <name evidence="3" type="ORF">GJ746_05315</name>
</gene>
<dbReference type="Pfam" id="PF00419">
    <property type="entry name" value="Fimbrial"/>
    <property type="match status" value="1"/>
</dbReference>
<dbReference type="InterPro" id="IPR000259">
    <property type="entry name" value="Adhesion_dom_fimbrial"/>
</dbReference>
<dbReference type="RefSeq" id="WP_154679247.1">
    <property type="nucleotide sequence ID" value="NZ_CP046115.1"/>
</dbReference>
<feature type="chain" id="PRO_5025354710" evidence="1">
    <location>
        <begin position="23"/>
        <end position="448"/>
    </location>
</feature>
<keyword evidence="1" id="KW-0732">Signal</keyword>
<dbReference type="Proteomes" id="UP000427108">
    <property type="component" value="Chromosome"/>
</dbReference>
<evidence type="ECO:0000313" key="4">
    <source>
        <dbReference type="Proteomes" id="UP000427108"/>
    </source>
</evidence>
<feature type="signal peptide" evidence="1">
    <location>
        <begin position="1"/>
        <end position="22"/>
    </location>
</feature>
<evidence type="ECO:0000259" key="2">
    <source>
        <dbReference type="Pfam" id="PF00419"/>
    </source>
</evidence>
<dbReference type="PIRSF" id="PIRSF029766">
    <property type="entry name" value="UCP029766"/>
    <property type="match status" value="1"/>
</dbReference>
<dbReference type="Gene3D" id="2.60.40.1090">
    <property type="entry name" value="Fimbrial-type adhesion domain"/>
    <property type="match status" value="1"/>
</dbReference>
<evidence type="ECO:0000256" key="1">
    <source>
        <dbReference type="SAM" id="SignalP"/>
    </source>
</evidence>
<dbReference type="EMBL" id="CP046115">
    <property type="protein sequence ID" value="QGN36745.1"/>
    <property type="molecule type" value="Genomic_DNA"/>
</dbReference>
<reference evidence="3 4" key="1">
    <citation type="submission" date="2019-11" db="EMBL/GenBank/DDBJ databases">
        <title>Isolation and Application of One Kind of P-Hydroxybenzoic Acid Degrading Bacterium in Mitigating Cropping Obstacle of Cucumber.</title>
        <authorList>
            <person name="Wu F."/>
            <person name="An Y."/>
        </authorList>
    </citation>
    <scope>NUCLEOTIDE SEQUENCE [LARGE SCALE GENOMIC DNA]</scope>
    <source>
        <strain evidence="3 4">P620</strain>
    </source>
</reference>
<dbReference type="InterPro" id="IPR008966">
    <property type="entry name" value="Adhesion_dom_sf"/>
</dbReference>
<dbReference type="GO" id="GO:0009289">
    <property type="term" value="C:pilus"/>
    <property type="evidence" value="ECO:0007669"/>
    <property type="project" value="InterPro"/>
</dbReference>
<name>A0A6B8MGY2_KLEOX</name>
<dbReference type="GO" id="GO:0007155">
    <property type="term" value="P:cell adhesion"/>
    <property type="evidence" value="ECO:0007669"/>
    <property type="project" value="InterPro"/>
</dbReference>
<feature type="domain" description="Fimbrial-type adhesion" evidence="2">
    <location>
        <begin position="263"/>
        <end position="448"/>
    </location>
</feature>
<protein>
    <submittedName>
        <fullName evidence="3">Fimbrial usher protein StbD</fullName>
    </submittedName>
</protein>
<proteinExistence type="predicted"/>
<dbReference type="SUPFAM" id="SSF49401">
    <property type="entry name" value="Bacterial adhesins"/>
    <property type="match status" value="1"/>
</dbReference>
<accession>A0A6B8MGY2</accession>
<dbReference type="InterPro" id="IPR011228">
    <property type="entry name" value="UCP029766"/>
</dbReference>